<name>A0A9N9H8N2_9GLOM</name>
<dbReference type="EMBL" id="CAJVPV010011863">
    <property type="protein sequence ID" value="CAG8665230.1"/>
    <property type="molecule type" value="Genomic_DNA"/>
</dbReference>
<keyword evidence="2" id="KW-1185">Reference proteome</keyword>
<evidence type="ECO:0000313" key="1">
    <source>
        <dbReference type="EMBL" id="CAG8665230.1"/>
    </source>
</evidence>
<comment type="caution">
    <text evidence="1">The sequence shown here is derived from an EMBL/GenBank/DDBJ whole genome shotgun (WGS) entry which is preliminary data.</text>
</comment>
<sequence>EDLVVPDSLKEAQLSLRLNISTIRDFIHQVEKLKILRDQKLGLSTEVQLKMSRKSEHGLADSEFRRYSELEKKFGLDWEKVDVIIDLSDVAHDKQPTLDGDKSMNVDIERASSERHMQVLKIMMETDLISMDDDDEDNCGFYRRIDVEMMPYLVEHVKRLQNRLSGHVNDLENLTTLITLSGG</sequence>
<organism evidence="1 2">
    <name type="scientific">Acaulospora morrowiae</name>
    <dbReference type="NCBI Taxonomy" id="94023"/>
    <lineage>
        <taxon>Eukaryota</taxon>
        <taxon>Fungi</taxon>
        <taxon>Fungi incertae sedis</taxon>
        <taxon>Mucoromycota</taxon>
        <taxon>Glomeromycotina</taxon>
        <taxon>Glomeromycetes</taxon>
        <taxon>Diversisporales</taxon>
        <taxon>Acaulosporaceae</taxon>
        <taxon>Acaulospora</taxon>
    </lineage>
</organism>
<accession>A0A9N9H8N2</accession>
<feature type="non-terminal residue" evidence="1">
    <location>
        <position position="1"/>
    </location>
</feature>
<dbReference type="AlphaFoldDB" id="A0A9N9H8N2"/>
<proteinExistence type="predicted"/>
<reference evidence="1" key="1">
    <citation type="submission" date="2021-06" db="EMBL/GenBank/DDBJ databases">
        <authorList>
            <person name="Kallberg Y."/>
            <person name="Tangrot J."/>
            <person name="Rosling A."/>
        </authorList>
    </citation>
    <scope>NUCLEOTIDE SEQUENCE</scope>
    <source>
        <strain evidence="1">CL551</strain>
    </source>
</reference>
<evidence type="ECO:0000313" key="2">
    <source>
        <dbReference type="Proteomes" id="UP000789342"/>
    </source>
</evidence>
<dbReference type="OrthoDB" id="5400650at2759"/>
<gene>
    <name evidence="1" type="ORF">AMORRO_LOCUS10582</name>
</gene>
<dbReference type="Proteomes" id="UP000789342">
    <property type="component" value="Unassembled WGS sequence"/>
</dbReference>
<protein>
    <submittedName>
        <fullName evidence="1">11561_t:CDS:1</fullName>
    </submittedName>
</protein>